<dbReference type="Pfam" id="PF01037">
    <property type="entry name" value="AsnC_trans_reg"/>
    <property type="match status" value="1"/>
</dbReference>
<dbReference type="PANTHER" id="PTHR30154">
    <property type="entry name" value="LEUCINE-RESPONSIVE REGULATORY PROTEIN"/>
    <property type="match status" value="1"/>
</dbReference>
<dbReference type="SUPFAM" id="SSF46785">
    <property type="entry name" value="Winged helix' DNA-binding domain"/>
    <property type="match status" value="1"/>
</dbReference>
<dbReference type="Pfam" id="PF13412">
    <property type="entry name" value="HTH_24"/>
    <property type="match status" value="1"/>
</dbReference>
<dbReference type="InterPro" id="IPR036388">
    <property type="entry name" value="WH-like_DNA-bd_sf"/>
</dbReference>
<gene>
    <name evidence="5" type="ORF">BA177_17690</name>
</gene>
<dbReference type="STRING" id="1548547.BA177_17690"/>
<organism evidence="5 6">
    <name type="scientific">Woeseia oceani</name>
    <dbReference type="NCBI Taxonomy" id="1548547"/>
    <lineage>
        <taxon>Bacteria</taxon>
        <taxon>Pseudomonadati</taxon>
        <taxon>Pseudomonadota</taxon>
        <taxon>Gammaproteobacteria</taxon>
        <taxon>Woeseiales</taxon>
        <taxon>Woeseiaceae</taxon>
        <taxon>Woeseia</taxon>
    </lineage>
</organism>
<evidence type="ECO:0000313" key="6">
    <source>
        <dbReference type="Proteomes" id="UP000092695"/>
    </source>
</evidence>
<dbReference type="PROSITE" id="PS50956">
    <property type="entry name" value="HTH_ASNC_2"/>
    <property type="match status" value="1"/>
</dbReference>
<reference evidence="5 6" key="1">
    <citation type="submission" date="2016-06" db="EMBL/GenBank/DDBJ databases">
        <title>Complete genome sequence of a deep-branching marine Gamma Proteobacterium Woeseia oceani type strain XK5.</title>
        <authorList>
            <person name="Mu D."/>
            <person name="Du Z."/>
        </authorList>
    </citation>
    <scope>NUCLEOTIDE SEQUENCE [LARGE SCALE GENOMIC DNA]</scope>
    <source>
        <strain evidence="5 6">XK5</strain>
    </source>
</reference>
<accession>A0A193LJZ3</accession>
<keyword evidence="1" id="KW-0805">Transcription regulation</keyword>
<dbReference type="GO" id="GO:0006355">
    <property type="term" value="P:regulation of DNA-templated transcription"/>
    <property type="evidence" value="ECO:0007669"/>
    <property type="project" value="UniProtKB-ARBA"/>
</dbReference>
<evidence type="ECO:0000259" key="4">
    <source>
        <dbReference type="PROSITE" id="PS50956"/>
    </source>
</evidence>
<sequence>MSLDRYDRAILQALQQDGRISNVVLAGMVNLSESACLRRVRALEAKGLIERYVALLNQKQAGLAGNVFVHIALNREEQSELAAFEEAVQHLPEVMECYLMTGEFDYLLRIVVSDMADFERVHNESLTRLPGVARVNSSVAIRTVRKTTELPIS</sequence>
<dbReference type="InterPro" id="IPR011008">
    <property type="entry name" value="Dimeric_a/b-barrel"/>
</dbReference>
<keyword evidence="2" id="KW-0238">DNA-binding</keyword>
<dbReference type="SUPFAM" id="SSF54909">
    <property type="entry name" value="Dimeric alpha+beta barrel"/>
    <property type="match status" value="1"/>
</dbReference>
<dbReference type="Proteomes" id="UP000092695">
    <property type="component" value="Chromosome"/>
</dbReference>
<dbReference type="InterPro" id="IPR019888">
    <property type="entry name" value="Tscrpt_reg_AsnC-like"/>
</dbReference>
<proteinExistence type="predicted"/>
<feature type="domain" description="HTH asnC-type" evidence="4">
    <location>
        <begin position="3"/>
        <end position="64"/>
    </location>
</feature>
<dbReference type="PANTHER" id="PTHR30154:SF34">
    <property type="entry name" value="TRANSCRIPTIONAL REGULATOR AZLB"/>
    <property type="match status" value="1"/>
</dbReference>
<dbReference type="PRINTS" id="PR00033">
    <property type="entry name" value="HTHASNC"/>
</dbReference>
<dbReference type="InterPro" id="IPR036390">
    <property type="entry name" value="WH_DNA-bd_sf"/>
</dbReference>
<evidence type="ECO:0000256" key="2">
    <source>
        <dbReference type="ARBA" id="ARBA00023125"/>
    </source>
</evidence>
<dbReference type="InterPro" id="IPR011991">
    <property type="entry name" value="ArsR-like_HTH"/>
</dbReference>
<dbReference type="GO" id="GO:0043200">
    <property type="term" value="P:response to amino acid"/>
    <property type="evidence" value="ECO:0007669"/>
    <property type="project" value="TreeGrafter"/>
</dbReference>
<dbReference type="Gene3D" id="1.10.10.10">
    <property type="entry name" value="Winged helix-like DNA-binding domain superfamily/Winged helix DNA-binding domain"/>
    <property type="match status" value="1"/>
</dbReference>
<name>A0A193LJZ3_9GAMM</name>
<dbReference type="InterPro" id="IPR000485">
    <property type="entry name" value="AsnC-type_HTH_dom"/>
</dbReference>
<evidence type="ECO:0000256" key="1">
    <source>
        <dbReference type="ARBA" id="ARBA00023015"/>
    </source>
</evidence>
<dbReference type="AlphaFoldDB" id="A0A193LJZ3"/>
<dbReference type="EMBL" id="CP016268">
    <property type="protein sequence ID" value="ANO52776.1"/>
    <property type="molecule type" value="Genomic_DNA"/>
</dbReference>
<evidence type="ECO:0000313" key="5">
    <source>
        <dbReference type="EMBL" id="ANO52776.1"/>
    </source>
</evidence>
<keyword evidence="6" id="KW-1185">Reference proteome</keyword>
<protein>
    <submittedName>
        <fullName evidence="5">AsnC family transcriptional regulator</fullName>
    </submittedName>
</protein>
<dbReference type="OrthoDB" id="166264at2"/>
<dbReference type="RefSeq" id="WP_068618430.1">
    <property type="nucleotide sequence ID" value="NZ_CP016268.1"/>
</dbReference>
<keyword evidence="3" id="KW-0804">Transcription</keyword>
<evidence type="ECO:0000256" key="3">
    <source>
        <dbReference type="ARBA" id="ARBA00023163"/>
    </source>
</evidence>
<dbReference type="SMART" id="SM00344">
    <property type="entry name" value="HTH_ASNC"/>
    <property type="match status" value="1"/>
</dbReference>
<dbReference type="InterPro" id="IPR019887">
    <property type="entry name" value="Tscrpt_reg_AsnC/Lrp_C"/>
</dbReference>
<dbReference type="GO" id="GO:0043565">
    <property type="term" value="F:sequence-specific DNA binding"/>
    <property type="evidence" value="ECO:0007669"/>
    <property type="project" value="InterPro"/>
</dbReference>
<dbReference type="KEGG" id="woc:BA177_17690"/>
<dbReference type="CDD" id="cd00090">
    <property type="entry name" value="HTH_ARSR"/>
    <property type="match status" value="1"/>
</dbReference>
<dbReference type="GO" id="GO:0005829">
    <property type="term" value="C:cytosol"/>
    <property type="evidence" value="ECO:0007669"/>
    <property type="project" value="TreeGrafter"/>
</dbReference>
<dbReference type="Gene3D" id="3.30.70.920">
    <property type="match status" value="1"/>
</dbReference>